<dbReference type="EMBL" id="QKWP01001355">
    <property type="protein sequence ID" value="RIB09594.1"/>
    <property type="molecule type" value="Genomic_DNA"/>
</dbReference>
<sequence length="127" mass="14811">MILKAESEERKTKGKKSEEEYILNIREISESYNQSNAIKHFEHNWDATERLIAEVSNGDGCNDLTCKLDLNVEMYRDTREYVRTCEQCQRQGMSQRKEPLYPIKVEQTFEQIGIDLVGPLPIIAQKN</sequence>
<evidence type="ECO:0000313" key="2">
    <source>
        <dbReference type="Proteomes" id="UP000266673"/>
    </source>
</evidence>
<accession>A0A397UHK7</accession>
<dbReference type="STRING" id="44941.A0A397UHK7"/>
<dbReference type="Proteomes" id="UP000266673">
    <property type="component" value="Unassembled WGS sequence"/>
</dbReference>
<evidence type="ECO:0000313" key="1">
    <source>
        <dbReference type="EMBL" id="RIB09594.1"/>
    </source>
</evidence>
<dbReference type="PANTHER" id="PTHR47266">
    <property type="entry name" value="ENDONUCLEASE-RELATED"/>
    <property type="match status" value="1"/>
</dbReference>
<comment type="caution">
    <text evidence="1">The sequence shown here is derived from an EMBL/GenBank/DDBJ whole genome shotgun (WGS) entry which is preliminary data.</text>
</comment>
<organism evidence="1 2">
    <name type="scientific">Gigaspora rosea</name>
    <dbReference type="NCBI Taxonomy" id="44941"/>
    <lineage>
        <taxon>Eukaryota</taxon>
        <taxon>Fungi</taxon>
        <taxon>Fungi incertae sedis</taxon>
        <taxon>Mucoromycota</taxon>
        <taxon>Glomeromycotina</taxon>
        <taxon>Glomeromycetes</taxon>
        <taxon>Diversisporales</taxon>
        <taxon>Gigasporaceae</taxon>
        <taxon>Gigaspora</taxon>
    </lineage>
</organism>
<keyword evidence="2" id="KW-1185">Reference proteome</keyword>
<name>A0A397UHK7_9GLOM</name>
<dbReference type="InterPro" id="IPR052160">
    <property type="entry name" value="Gypsy_RT_Integrase-like"/>
</dbReference>
<protein>
    <recommendedName>
        <fullName evidence="3">Integrase zinc-binding domain-containing protein</fullName>
    </recommendedName>
</protein>
<dbReference type="OrthoDB" id="2422627at2759"/>
<gene>
    <name evidence="1" type="ORF">C2G38_2208503</name>
</gene>
<proteinExistence type="predicted"/>
<dbReference type="AlphaFoldDB" id="A0A397UHK7"/>
<reference evidence="1 2" key="1">
    <citation type="submission" date="2018-06" db="EMBL/GenBank/DDBJ databases">
        <title>Comparative genomics reveals the genomic features of Rhizophagus irregularis, R. cerebriforme, R. diaphanum and Gigaspora rosea, and their symbiotic lifestyle signature.</title>
        <authorList>
            <person name="Morin E."/>
            <person name="San Clemente H."/>
            <person name="Chen E.C.H."/>
            <person name="De La Providencia I."/>
            <person name="Hainaut M."/>
            <person name="Kuo A."/>
            <person name="Kohler A."/>
            <person name="Murat C."/>
            <person name="Tang N."/>
            <person name="Roy S."/>
            <person name="Loubradou J."/>
            <person name="Henrissat B."/>
            <person name="Grigoriev I.V."/>
            <person name="Corradi N."/>
            <person name="Roux C."/>
            <person name="Martin F.M."/>
        </authorList>
    </citation>
    <scope>NUCLEOTIDE SEQUENCE [LARGE SCALE GENOMIC DNA]</scope>
    <source>
        <strain evidence="1 2">DAOM 194757</strain>
    </source>
</reference>
<evidence type="ECO:0008006" key="3">
    <source>
        <dbReference type="Google" id="ProtNLM"/>
    </source>
</evidence>